<feature type="repeat" description="WD" evidence="3">
    <location>
        <begin position="203"/>
        <end position="237"/>
    </location>
</feature>
<dbReference type="AlphaFoldDB" id="A0A1G4KBC9"/>
<feature type="region of interest" description="Disordered" evidence="4">
    <location>
        <begin position="239"/>
        <end position="272"/>
    </location>
</feature>
<dbReference type="PANTHER" id="PTHR14221">
    <property type="entry name" value="WD REPEAT DOMAIN 44"/>
    <property type="match status" value="1"/>
</dbReference>
<proteinExistence type="predicted"/>
<feature type="compositionally biased region" description="Low complexity" evidence="4">
    <location>
        <begin position="25"/>
        <end position="36"/>
    </location>
</feature>
<name>A0A1G4KBC9_9SACH</name>
<dbReference type="SUPFAM" id="SSF50978">
    <property type="entry name" value="WD40 repeat-like"/>
    <property type="match status" value="1"/>
</dbReference>
<dbReference type="PANTHER" id="PTHR14221:SF0">
    <property type="entry name" value="WD REPEAT-CONTAINING PROTEIN 44"/>
    <property type="match status" value="1"/>
</dbReference>
<evidence type="ECO:0000256" key="4">
    <source>
        <dbReference type="SAM" id="MobiDB-lite"/>
    </source>
</evidence>
<feature type="compositionally biased region" description="Low complexity" evidence="4">
    <location>
        <begin position="180"/>
        <end position="197"/>
    </location>
</feature>
<feature type="region of interest" description="Disordered" evidence="4">
    <location>
        <begin position="549"/>
        <end position="568"/>
    </location>
</feature>
<protein>
    <submittedName>
        <fullName evidence="5">LAME_0G17128g1_1</fullName>
    </submittedName>
</protein>
<dbReference type="EMBL" id="LT598484">
    <property type="protein sequence ID" value="SCV01576.1"/>
    <property type="molecule type" value="Genomic_DNA"/>
</dbReference>
<dbReference type="SMART" id="SM00320">
    <property type="entry name" value="WD40"/>
    <property type="match status" value="4"/>
</dbReference>
<dbReference type="InterPro" id="IPR015943">
    <property type="entry name" value="WD40/YVTN_repeat-like_dom_sf"/>
</dbReference>
<evidence type="ECO:0000313" key="6">
    <source>
        <dbReference type="Proteomes" id="UP000191144"/>
    </source>
</evidence>
<feature type="repeat" description="WD" evidence="3">
    <location>
        <begin position="292"/>
        <end position="332"/>
    </location>
</feature>
<dbReference type="Pfam" id="PF00400">
    <property type="entry name" value="WD40"/>
    <property type="match status" value="3"/>
</dbReference>
<feature type="region of interest" description="Disordered" evidence="4">
    <location>
        <begin position="1"/>
        <end position="76"/>
    </location>
</feature>
<keyword evidence="6" id="KW-1185">Reference proteome</keyword>
<feature type="region of interest" description="Disordered" evidence="4">
    <location>
        <begin position="173"/>
        <end position="201"/>
    </location>
</feature>
<dbReference type="PROSITE" id="PS50082">
    <property type="entry name" value="WD_REPEATS_2"/>
    <property type="match status" value="3"/>
</dbReference>
<evidence type="ECO:0000256" key="3">
    <source>
        <dbReference type="PROSITE-ProRule" id="PRU00221"/>
    </source>
</evidence>
<dbReference type="OrthoDB" id="1932312at2759"/>
<dbReference type="Gene3D" id="2.130.10.10">
    <property type="entry name" value="YVTN repeat-like/Quinoprotein amine dehydrogenase"/>
    <property type="match status" value="1"/>
</dbReference>
<evidence type="ECO:0000313" key="5">
    <source>
        <dbReference type="EMBL" id="SCV01576.1"/>
    </source>
</evidence>
<dbReference type="InterPro" id="IPR036322">
    <property type="entry name" value="WD40_repeat_dom_sf"/>
</dbReference>
<dbReference type="Proteomes" id="UP000191144">
    <property type="component" value="Chromosome G"/>
</dbReference>
<organism evidence="5 6">
    <name type="scientific">Lachancea meyersii CBS 8951</name>
    <dbReference type="NCBI Taxonomy" id="1266667"/>
    <lineage>
        <taxon>Eukaryota</taxon>
        <taxon>Fungi</taxon>
        <taxon>Dikarya</taxon>
        <taxon>Ascomycota</taxon>
        <taxon>Saccharomycotina</taxon>
        <taxon>Saccharomycetes</taxon>
        <taxon>Saccharomycetales</taxon>
        <taxon>Saccharomycetaceae</taxon>
        <taxon>Lachancea</taxon>
    </lineage>
</organism>
<evidence type="ECO:0000256" key="2">
    <source>
        <dbReference type="ARBA" id="ARBA00022737"/>
    </source>
</evidence>
<gene>
    <name evidence="5" type="ORF">LAME_0G17128G</name>
</gene>
<keyword evidence="1 3" id="KW-0853">WD repeat</keyword>
<accession>A0A1G4KBC9</accession>
<feature type="compositionally biased region" description="Polar residues" evidence="4">
    <location>
        <begin position="1"/>
        <end position="13"/>
    </location>
</feature>
<dbReference type="InterPro" id="IPR040324">
    <property type="entry name" value="WDR44/Dgr2"/>
</dbReference>
<sequence>MSSKMSQFELTDSSAEDLTHKKRPSSASSDSSESSELFNEGLESDSKVSSGSGSGIGSVEIINPAGKRDKSRNYGTAAGPVKFETAKVPNTALEFTPSGIHAARTRTEGENRAFLETLSPIQAALSSAFGRIDRKQFEQYLKEPEYLRIYKKQSKIKQFRRLFLAQELSTEPGALERSAGSSNTLSSLTDGSSSGSGHNPRAIWATKFSRDGKYMATGGKDCTLRVWKVISSPLERNDLQISTGKPDAKQVAMRKLQSGSTPGRHAPDSEEPLPQPINLYAPVFHPLPYRTFQQHTQDILDLDWSKNGFILTTSMDKTARLWHCDRLKAIKTFTHPDFVTCGKFHPNDDRFFISGCLDHTCRLWSILDHKVSFEYYCGDIITAMDVSMGDGKYTAIGTFNGHISILYTRGLELMSTFHVLETTREQSKKVPQNGPKITGIEFFKNEADNDLRILVTSNDSRVRVLSIKQRRLLEVLKGFVNTHTQISAHLMKSQEKQNLVIASSENKWVYCWRLESSLEKPDPESVPETSEHLHPNSLRGLLRRSLSIGSNHSAESRKKKDCHPKGTIPCPSRCKIDQSIKNSHYVAFHAHHHTVTTTAVAPIETAKTLALSDDLIYELTMALSETNDDVVVMGEQPTKSLLQVGRQAQSKQEMMERRYPSVIEAIGSIVISTDSSGVIRVFRSDISTNVRKRVLKCSAKHFQDEECSQGDCNVDYPHSHWGLLGFKRKAAHSTLMKSKHFGSSNSVKSLASTSLASNHKE</sequence>
<feature type="repeat" description="WD" evidence="3">
    <location>
        <begin position="332"/>
        <end position="366"/>
    </location>
</feature>
<reference evidence="6" key="1">
    <citation type="submission" date="2016-03" db="EMBL/GenBank/DDBJ databases">
        <authorList>
            <person name="Devillers Hugo."/>
        </authorList>
    </citation>
    <scope>NUCLEOTIDE SEQUENCE [LARGE SCALE GENOMIC DNA]</scope>
</reference>
<evidence type="ECO:0000256" key="1">
    <source>
        <dbReference type="ARBA" id="ARBA00022574"/>
    </source>
</evidence>
<keyword evidence="2" id="KW-0677">Repeat</keyword>
<dbReference type="InterPro" id="IPR001680">
    <property type="entry name" value="WD40_rpt"/>
</dbReference>